<proteinExistence type="predicted"/>
<evidence type="ECO:0000313" key="1">
    <source>
        <dbReference type="EMBL" id="CAG8750072.1"/>
    </source>
</evidence>
<feature type="non-terminal residue" evidence="1">
    <location>
        <position position="1"/>
    </location>
</feature>
<protein>
    <submittedName>
        <fullName evidence="1">16201_t:CDS:1</fullName>
    </submittedName>
</protein>
<evidence type="ECO:0000313" key="2">
    <source>
        <dbReference type="Proteomes" id="UP000789375"/>
    </source>
</evidence>
<dbReference type="Proteomes" id="UP000789375">
    <property type="component" value="Unassembled WGS sequence"/>
</dbReference>
<sequence>SNETFNNTTLMEEDITEVLQYNRELQTNLQKKIGAVEAAIAKNINLQNKLRRLKRNGVATESAETIDFGPPFFIDIDGKVPPNNDDIRLRERPKKFKPIKWLQHEKEALAR</sequence>
<gene>
    <name evidence="1" type="ORF">FMOSSE_LOCUS16603</name>
</gene>
<reference evidence="1" key="1">
    <citation type="submission" date="2021-06" db="EMBL/GenBank/DDBJ databases">
        <authorList>
            <person name="Kallberg Y."/>
            <person name="Tangrot J."/>
            <person name="Rosling A."/>
        </authorList>
    </citation>
    <scope>NUCLEOTIDE SEQUENCE</scope>
    <source>
        <strain evidence="1">87-6 pot B 2015</strain>
    </source>
</reference>
<accession>A0A9N9IX05</accession>
<feature type="non-terminal residue" evidence="1">
    <location>
        <position position="111"/>
    </location>
</feature>
<comment type="caution">
    <text evidence="1">The sequence shown here is derived from an EMBL/GenBank/DDBJ whole genome shotgun (WGS) entry which is preliminary data.</text>
</comment>
<dbReference type="EMBL" id="CAJVPP010024680">
    <property type="protein sequence ID" value="CAG8750072.1"/>
    <property type="molecule type" value="Genomic_DNA"/>
</dbReference>
<organism evidence="1 2">
    <name type="scientific">Funneliformis mosseae</name>
    <name type="common">Endomycorrhizal fungus</name>
    <name type="synonym">Glomus mosseae</name>
    <dbReference type="NCBI Taxonomy" id="27381"/>
    <lineage>
        <taxon>Eukaryota</taxon>
        <taxon>Fungi</taxon>
        <taxon>Fungi incertae sedis</taxon>
        <taxon>Mucoromycota</taxon>
        <taxon>Glomeromycotina</taxon>
        <taxon>Glomeromycetes</taxon>
        <taxon>Glomerales</taxon>
        <taxon>Glomeraceae</taxon>
        <taxon>Funneliformis</taxon>
    </lineage>
</organism>
<keyword evidence="2" id="KW-1185">Reference proteome</keyword>
<name>A0A9N9IX05_FUNMO</name>
<dbReference type="AlphaFoldDB" id="A0A9N9IX05"/>